<dbReference type="InterPro" id="IPR050208">
    <property type="entry name" value="MHC_class-I_related"/>
</dbReference>
<dbReference type="InterPro" id="IPR007110">
    <property type="entry name" value="Ig-like_dom"/>
</dbReference>
<dbReference type="PANTHER" id="PTHR16675">
    <property type="entry name" value="MHC CLASS I-RELATED"/>
    <property type="match status" value="1"/>
</dbReference>
<dbReference type="CDD" id="cd07698">
    <property type="entry name" value="IgC1_MHC_I_alpha3"/>
    <property type="match status" value="1"/>
</dbReference>
<dbReference type="AlphaFoldDB" id="A0A8J4U0J6"/>
<dbReference type="PROSITE" id="PS00290">
    <property type="entry name" value="IG_MHC"/>
    <property type="match status" value="1"/>
</dbReference>
<organism evidence="6 7">
    <name type="scientific">Clarias magur</name>
    <name type="common">Asian catfish</name>
    <name type="synonym">Macropteronotus magur</name>
    <dbReference type="NCBI Taxonomy" id="1594786"/>
    <lineage>
        <taxon>Eukaryota</taxon>
        <taxon>Metazoa</taxon>
        <taxon>Chordata</taxon>
        <taxon>Craniata</taxon>
        <taxon>Vertebrata</taxon>
        <taxon>Euteleostomi</taxon>
        <taxon>Actinopterygii</taxon>
        <taxon>Neopterygii</taxon>
        <taxon>Teleostei</taxon>
        <taxon>Ostariophysi</taxon>
        <taxon>Siluriformes</taxon>
        <taxon>Clariidae</taxon>
        <taxon>Clarias</taxon>
    </lineage>
</organism>
<evidence type="ECO:0000256" key="1">
    <source>
        <dbReference type="ARBA" id="ARBA00023180"/>
    </source>
</evidence>
<gene>
    <name evidence="6" type="primary">Icpu-UBA</name>
    <name evidence="6" type="ORF">DAT39_022835</name>
</gene>
<dbReference type="PRINTS" id="PR01638">
    <property type="entry name" value="MHCCLASSI"/>
</dbReference>
<dbReference type="FunFam" id="3.30.500.10:FF:000001">
    <property type="entry name" value="H-2 class I histocompatibility antigen, alpha chain"/>
    <property type="match status" value="1"/>
</dbReference>
<evidence type="ECO:0000313" key="7">
    <source>
        <dbReference type="Proteomes" id="UP000727407"/>
    </source>
</evidence>
<dbReference type="PANTHER" id="PTHR16675:SF237">
    <property type="entry name" value="MHC CLASS I ANTIGEN TRANSCRIPT VARIANT 1-RELATED"/>
    <property type="match status" value="1"/>
</dbReference>
<keyword evidence="1" id="KW-0325">Glycoprotein</keyword>
<feature type="transmembrane region" description="Helical" evidence="4">
    <location>
        <begin position="277"/>
        <end position="300"/>
    </location>
</feature>
<keyword evidence="7" id="KW-1185">Reference proteome</keyword>
<evidence type="ECO:0000256" key="4">
    <source>
        <dbReference type="SAM" id="Phobius"/>
    </source>
</evidence>
<dbReference type="InterPro" id="IPR037055">
    <property type="entry name" value="MHC_I-like_Ag-recog_sf"/>
</dbReference>
<dbReference type="InterPro" id="IPR036179">
    <property type="entry name" value="Ig-like_dom_sf"/>
</dbReference>
<proteinExistence type="inferred from homology"/>
<dbReference type="PROSITE" id="PS50835">
    <property type="entry name" value="IG_LIKE"/>
    <property type="match status" value="1"/>
</dbReference>
<comment type="similarity">
    <text evidence="3">Belongs to the MHC class I family.</text>
</comment>
<dbReference type="GO" id="GO:0009897">
    <property type="term" value="C:external side of plasma membrane"/>
    <property type="evidence" value="ECO:0007669"/>
    <property type="project" value="TreeGrafter"/>
</dbReference>
<keyword evidence="4" id="KW-0472">Membrane</keyword>
<dbReference type="InterPro" id="IPR011161">
    <property type="entry name" value="MHC_I-like_Ag-recog"/>
</dbReference>
<dbReference type="SUPFAM" id="SSF54452">
    <property type="entry name" value="MHC antigen-recognition domain"/>
    <property type="match status" value="1"/>
</dbReference>
<protein>
    <submittedName>
        <fullName evidence="6">BOLA class I histocompatibility antigen, alpha chain BL3-7-like isoform X2</fullName>
    </submittedName>
</protein>
<dbReference type="Pfam" id="PF07654">
    <property type="entry name" value="C1-set"/>
    <property type="match status" value="1"/>
</dbReference>
<dbReference type="InterPro" id="IPR003597">
    <property type="entry name" value="Ig_C1-set"/>
</dbReference>
<sequence length="314" mass="35781">THTLHYLYTALTPGVIDFPEFIAVGLLDGEQFMFYSSDIRTLIIKDWIKKSNSESYWMKETQDMQGNQHSFNITFTTAMKEFHHSEGVHTLQRMFGCECDDDVTTRGNDQYGYDEEDFISLNLTTGTWTAVKPQAVTIKHTWESKGSNKYWKDFLERDCIHWLKKYLSDSRDTRNRKVRPEVSVFQKHSSPSPEVVCHATGFFPKALKITWQKDGEDVHEDVALRETLPNQDGSFQKRSILKVPAEELQKHTYTCVVQHSSLEKELVREVPKGGAPIVLITAVVAALVALAVVVAGIVVWKKKNSGFKSVPPKP</sequence>
<keyword evidence="4" id="KW-0812">Transmembrane</keyword>
<dbReference type="EMBL" id="QNUK01001292">
    <property type="protein sequence ID" value="KAF5884607.1"/>
    <property type="molecule type" value="Genomic_DNA"/>
</dbReference>
<evidence type="ECO:0000256" key="3">
    <source>
        <dbReference type="RuleBase" id="RU004439"/>
    </source>
</evidence>
<feature type="non-terminal residue" evidence="6">
    <location>
        <position position="314"/>
    </location>
</feature>
<dbReference type="InterPro" id="IPR003006">
    <property type="entry name" value="Ig/MHC_CS"/>
</dbReference>
<dbReference type="Pfam" id="PF00129">
    <property type="entry name" value="MHC_I"/>
    <property type="match status" value="1"/>
</dbReference>
<evidence type="ECO:0000259" key="5">
    <source>
        <dbReference type="PROSITE" id="PS50835"/>
    </source>
</evidence>
<dbReference type="GO" id="GO:0006955">
    <property type="term" value="P:immune response"/>
    <property type="evidence" value="ECO:0007669"/>
    <property type="project" value="TreeGrafter"/>
</dbReference>
<evidence type="ECO:0000313" key="6">
    <source>
        <dbReference type="EMBL" id="KAF5884607.1"/>
    </source>
</evidence>
<dbReference type="Proteomes" id="UP000727407">
    <property type="component" value="Unassembled WGS sequence"/>
</dbReference>
<name>A0A8J4U0J6_CLAMG</name>
<feature type="domain" description="Ig-like" evidence="5">
    <location>
        <begin position="180"/>
        <end position="267"/>
    </location>
</feature>
<dbReference type="OrthoDB" id="8846792at2759"/>
<keyword evidence="4" id="KW-1133">Transmembrane helix</keyword>
<accession>A0A8J4U0J6</accession>
<feature type="non-terminal residue" evidence="6">
    <location>
        <position position="1"/>
    </location>
</feature>
<dbReference type="InterPro" id="IPR013783">
    <property type="entry name" value="Ig-like_fold"/>
</dbReference>
<dbReference type="GO" id="GO:0005615">
    <property type="term" value="C:extracellular space"/>
    <property type="evidence" value="ECO:0007669"/>
    <property type="project" value="TreeGrafter"/>
</dbReference>
<dbReference type="InterPro" id="IPR011162">
    <property type="entry name" value="MHC_I/II-like_Ag-recog"/>
</dbReference>
<dbReference type="InterPro" id="IPR001039">
    <property type="entry name" value="MHC_I_a_a1/a2"/>
</dbReference>
<dbReference type="Gene3D" id="3.30.500.10">
    <property type="entry name" value="MHC class I-like antigen recognition-like"/>
    <property type="match status" value="1"/>
</dbReference>
<reference evidence="6" key="1">
    <citation type="submission" date="2020-07" db="EMBL/GenBank/DDBJ databases">
        <title>Clarias magur genome sequencing, assembly and annotation.</title>
        <authorList>
            <person name="Kushwaha B."/>
            <person name="Kumar R."/>
            <person name="Das P."/>
            <person name="Joshi C.G."/>
            <person name="Kumar D."/>
            <person name="Nagpure N.S."/>
            <person name="Pandey M."/>
            <person name="Agarwal S."/>
            <person name="Srivastava S."/>
            <person name="Singh M."/>
            <person name="Sahoo L."/>
            <person name="Jayasankar P."/>
            <person name="Meher P.K."/>
            <person name="Koringa P.G."/>
            <person name="Iquebal M.A."/>
            <person name="Das S.P."/>
            <person name="Bit A."/>
            <person name="Patnaik S."/>
            <person name="Patel N."/>
            <person name="Shah T.M."/>
            <person name="Hinsu A."/>
            <person name="Jena J.K."/>
        </authorList>
    </citation>
    <scope>NUCLEOTIDE SEQUENCE</scope>
    <source>
        <strain evidence="6">CIFAMagur01</strain>
        <tissue evidence="6">Testis</tissue>
    </source>
</reference>
<comment type="caution">
    <text evidence="6">The sequence shown here is derived from an EMBL/GenBank/DDBJ whole genome shotgun (WGS) entry which is preliminary data.</text>
</comment>
<dbReference type="SMART" id="SM00407">
    <property type="entry name" value="IGc1"/>
    <property type="match status" value="1"/>
</dbReference>
<dbReference type="SUPFAM" id="SSF48726">
    <property type="entry name" value="Immunoglobulin"/>
    <property type="match status" value="1"/>
</dbReference>
<dbReference type="Gene3D" id="2.60.40.10">
    <property type="entry name" value="Immunoglobulins"/>
    <property type="match status" value="1"/>
</dbReference>
<keyword evidence="2" id="KW-0393">Immunoglobulin domain</keyword>
<evidence type="ECO:0000256" key="2">
    <source>
        <dbReference type="ARBA" id="ARBA00023319"/>
    </source>
</evidence>